<reference evidence="1 2" key="1">
    <citation type="submission" date="2018-11" db="EMBL/GenBank/DDBJ databases">
        <title>Draft genome sequence of Gordonia sp. RS15-1S isolated from rice stems.</title>
        <authorList>
            <person name="Muangham S."/>
        </authorList>
    </citation>
    <scope>NUCLEOTIDE SEQUENCE [LARGE SCALE GENOMIC DNA]</scope>
    <source>
        <strain evidence="1 2">RS15-1S</strain>
    </source>
</reference>
<keyword evidence="2" id="KW-1185">Reference proteome</keyword>
<dbReference type="Gene3D" id="3.30.70.20">
    <property type="match status" value="1"/>
</dbReference>
<evidence type="ECO:0000313" key="2">
    <source>
        <dbReference type="Proteomes" id="UP000267536"/>
    </source>
</evidence>
<dbReference type="EMBL" id="RKMH01000017">
    <property type="protein sequence ID" value="RPA57294.1"/>
    <property type="molecule type" value="Genomic_DNA"/>
</dbReference>
<dbReference type="AlphaFoldDB" id="A0A3N4GWE2"/>
<dbReference type="Proteomes" id="UP000267536">
    <property type="component" value="Unassembled WGS sequence"/>
</dbReference>
<accession>A0A3N4GWE2</accession>
<evidence type="ECO:0000313" key="1">
    <source>
        <dbReference type="EMBL" id="RPA57294.1"/>
    </source>
</evidence>
<sequence>MSIRNRLAGIAAPEVDARLAVDRIACEGRGVCSELLSPAFTSDEWGYPIVHDEHVDPDLGVSAIRLCPVRALRWR</sequence>
<dbReference type="RefSeq" id="WP_123932420.1">
    <property type="nucleotide sequence ID" value="NZ_JBPSDP010000018.1"/>
</dbReference>
<organism evidence="1 2">
    <name type="scientific">Gordonia oryzae</name>
    <dbReference type="NCBI Taxonomy" id="2487349"/>
    <lineage>
        <taxon>Bacteria</taxon>
        <taxon>Bacillati</taxon>
        <taxon>Actinomycetota</taxon>
        <taxon>Actinomycetes</taxon>
        <taxon>Mycobacteriales</taxon>
        <taxon>Gordoniaceae</taxon>
        <taxon>Gordonia</taxon>
    </lineage>
</organism>
<comment type="caution">
    <text evidence="1">The sequence shown here is derived from an EMBL/GenBank/DDBJ whole genome shotgun (WGS) entry which is preliminary data.</text>
</comment>
<dbReference type="OrthoDB" id="4741951at2"/>
<proteinExistence type="predicted"/>
<name>A0A3N4GWE2_9ACTN</name>
<protein>
    <submittedName>
        <fullName evidence="1">Ferredoxin</fullName>
    </submittedName>
</protein>
<dbReference type="Pfam" id="PF13459">
    <property type="entry name" value="Fer4_15"/>
    <property type="match status" value="1"/>
</dbReference>
<gene>
    <name evidence="1" type="ORF">EF294_18685</name>
</gene>